<dbReference type="KEGG" id="asha:G8E00_03970"/>
<sequence>MYIINSLAQLPQLALKRSFLAGVVSLSMCSYLQAEEMEHMDHAQHMNHQNQENSLSKKYEMQSQDVHDHSQNHGQMQHQHSSIASKPITSNLQSQSNQASHVNHQKEHGGQMYQRSVFENKWMLNHDGQGQFSSELESWMGSDENKIYLKAHANKAESTPENYDVSAMYSRNVADFWDVQAGLRYRYDQTHSTEKNQVDAVFGIQGLAPYYFETDAYLYIGQDDQISFSLELERDVLLTQKLILKPYLDMTIIVKDESDFAKKTGFNQTQFGVETRYEINKRVMPFLDIAYVYDRGEKPRIGETYLQKQADWLYGAGLRLRF</sequence>
<keyword evidence="3" id="KW-1185">Reference proteome</keyword>
<dbReference type="GO" id="GO:0005507">
    <property type="term" value="F:copper ion binding"/>
    <property type="evidence" value="ECO:0007669"/>
    <property type="project" value="InterPro"/>
</dbReference>
<accession>A0A6G8RTM8</accession>
<organism evidence="2 3">
    <name type="scientific">Acinetobacter shaoyimingii</name>
    <dbReference type="NCBI Taxonomy" id="2715164"/>
    <lineage>
        <taxon>Bacteria</taxon>
        <taxon>Pseudomonadati</taxon>
        <taxon>Pseudomonadota</taxon>
        <taxon>Gammaproteobacteria</taxon>
        <taxon>Moraxellales</taxon>
        <taxon>Moraxellaceae</taxon>
        <taxon>Acinetobacter</taxon>
    </lineage>
</organism>
<gene>
    <name evidence="2" type="ORF">G8E00_03970</name>
</gene>
<dbReference type="GO" id="GO:0009279">
    <property type="term" value="C:cell outer membrane"/>
    <property type="evidence" value="ECO:0007669"/>
    <property type="project" value="InterPro"/>
</dbReference>
<protein>
    <submittedName>
        <fullName evidence="2">Copper resistance protein B</fullName>
    </submittedName>
</protein>
<dbReference type="Pfam" id="PF05275">
    <property type="entry name" value="CopB"/>
    <property type="match status" value="1"/>
</dbReference>
<dbReference type="GO" id="GO:0006878">
    <property type="term" value="P:intracellular copper ion homeostasis"/>
    <property type="evidence" value="ECO:0007669"/>
    <property type="project" value="InterPro"/>
</dbReference>
<evidence type="ECO:0000313" key="2">
    <source>
        <dbReference type="EMBL" id="QIO05180.1"/>
    </source>
</evidence>
<feature type="region of interest" description="Disordered" evidence="1">
    <location>
        <begin position="44"/>
        <end position="111"/>
    </location>
</feature>
<evidence type="ECO:0000256" key="1">
    <source>
        <dbReference type="SAM" id="MobiDB-lite"/>
    </source>
</evidence>
<evidence type="ECO:0000313" key="3">
    <source>
        <dbReference type="Proteomes" id="UP000502297"/>
    </source>
</evidence>
<proteinExistence type="predicted"/>
<dbReference type="RefSeq" id="WP_166222100.1">
    <property type="nucleotide sequence ID" value="NZ_CP049801.1"/>
</dbReference>
<dbReference type="AlphaFoldDB" id="A0A6G8RTM8"/>
<feature type="compositionally biased region" description="Basic and acidic residues" evidence="1">
    <location>
        <begin position="55"/>
        <end position="71"/>
    </location>
</feature>
<dbReference type="InterPro" id="IPR007939">
    <property type="entry name" value="Cu-R_B_prcur"/>
</dbReference>
<feature type="compositionally biased region" description="Polar residues" evidence="1">
    <location>
        <begin position="72"/>
        <end position="102"/>
    </location>
</feature>
<dbReference type="Proteomes" id="UP000502297">
    <property type="component" value="Chromosome"/>
</dbReference>
<dbReference type="EMBL" id="CP049801">
    <property type="protein sequence ID" value="QIO05180.1"/>
    <property type="molecule type" value="Genomic_DNA"/>
</dbReference>
<reference evidence="2 3" key="1">
    <citation type="submission" date="2020-03" db="EMBL/GenBank/DDBJ databases">
        <authorList>
            <person name="Zhu W."/>
        </authorList>
    </citation>
    <scope>NUCLEOTIDE SEQUENCE [LARGE SCALE GENOMIC DNA]</scope>
    <source>
        <strain evidence="2 3">323-1</strain>
    </source>
</reference>
<name>A0A6G8RTM8_9GAMM</name>